<dbReference type="InterPro" id="IPR036322">
    <property type="entry name" value="WD40_repeat_dom_sf"/>
</dbReference>
<proteinExistence type="inferred from homology"/>
<sequence length="1018" mass="111837">MHSLLRKTHITAASFCGSYVLLGEGNELSAYSIESLDEVGRYTTFPSCRVHGIRPAELNHSKAQCAIFGSKYITIVQIEVSCSGKLEFHSEFLSPVHLGDWIWDVRWMCGGELSVCLGHNRVLLWHPARTEILYDEQGSDRCILYCASLIGSTWDTLVAAVGTVFQEVVLWAPSEASVLHRLTGHQGVIFSVAYNVNLRLLCSTSDDRSMRVYKFLGPETTAGSDLSLAEWRRGSFNCIHTLFGHSSRVWRAACLDSCHVSVGEDSYFCVWSKTGSLLYRMASPGEGSIWCLAVNEEQSLALTGSSGSALCLWHLPDVTSHAAQTTLLRDYQETQDFPKNLTLLRADDRVLLLIATSEGGLYSKKLDESEYVEVVHRGQSLSYSVFSVSPCEKYVAVGTMDGNILILSVEGGTVLNVCAETVIHTGKVHSIEWIARDPHTILSCGPNGAMVMSRLRRTNSTYELVICTNCVLPMSKQRWVTSAVYLPSTELLVAGDRGGSINVFRCHQVSGTWHQPQEKGRFPGVHGRDGVTHVLATSAGVLSSGRDGRILLFTASSEDGLQLLRTFWWSVELEWIGRLYLYKDDLLIAGYHTTDFVLWSTKQDRAVMKVSCGGGHRPWHFILGSCGEAVFTCLKKRDILVHRCDLSNALDKSCLKAAVHKKKICAACILYVEEEKGGGTNSFIAMAGEGNVITISLLHLDGKQCNVQTLCQLYGHISSVRAMAWTKISGRSSSSVLLASAGGKAQLILWSVSASKQCQAGTRELANHLLWSADKQRKKHQGSAEDPLARYMDVAIWEIAYCHFCIATAGSDTFLRIFKYTAGSSSLEIIKSIAAGEHCLLRCLKTTLNGGCSLLLTAGNDGVLRFFALSNTLECHFLDSLKVHQSGINALDALASKQGDELLVLSGGDDTRLAITSIAVRKDKVTKFREYVVESAHCAQITGVKIMNPHWMLSTGVDQRLHLWTVEDEALKLSCSRLSCIPDISCCAFWRTDTCPLSLVCGEGLELCSMPNRCIVEA</sequence>
<protein>
    <recommendedName>
        <fullName evidence="7">tRNA (34-2'-O)-methyltransferase regulator WDR6</fullName>
    </recommendedName>
</protein>
<evidence type="ECO:0000256" key="1">
    <source>
        <dbReference type="ARBA" id="ARBA00004496"/>
    </source>
</evidence>
<evidence type="ECO:0000256" key="2">
    <source>
        <dbReference type="ARBA" id="ARBA00022490"/>
    </source>
</evidence>
<dbReference type="GO" id="GO:0005737">
    <property type="term" value="C:cytoplasm"/>
    <property type="evidence" value="ECO:0007669"/>
    <property type="project" value="UniProtKB-SubCell"/>
</dbReference>
<dbReference type="Gene3D" id="2.130.10.10">
    <property type="entry name" value="YVTN repeat-like/Quinoprotein amine dehydrogenase"/>
    <property type="match status" value="5"/>
</dbReference>
<dbReference type="PANTHER" id="PTHR14344:SF3">
    <property type="entry name" value="WD REPEAT-CONTAINING PROTEIN 6"/>
    <property type="match status" value="1"/>
</dbReference>
<dbReference type="PANTHER" id="PTHR14344">
    <property type="entry name" value="WD REPEAT PROTEIN"/>
    <property type="match status" value="1"/>
</dbReference>
<dbReference type="InterPro" id="IPR015943">
    <property type="entry name" value="WD40/YVTN_repeat-like_dom_sf"/>
</dbReference>
<evidence type="ECO:0000313" key="9">
    <source>
        <dbReference type="EMBL" id="MBY06599.1"/>
    </source>
</evidence>
<dbReference type="EMBL" id="GGLE01002473">
    <property type="protein sequence ID" value="MBY06599.1"/>
    <property type="molecule type" value="Transcribed_RNA"/>
</dbReference>
<dbReference type="InterPro" id="IPR051973">
    <property type="entry name" value="tRNA_Anticodon_Mtase-Reg"/>
</dbReference>
<evidence type="ECO:0000256" key="3">
    <source>
        <dbReference type="ARBA" id="ARBA00022574"/>
    </source>
</evidence>
<keyword evidence="4" id="KW-0819">tRNA processing</keyword>
<reference evidence="9" key="1">
    <citation type="submission" date="2018-03" db="EMBL/GenBank/DDBJ databases">
        <title>The relapsing fever spirochete Borrelia turicatae persists in the highly oxidative environment of its soft-bodied tick vector.</title>
        <authorList>
            <person name="Bourret T.J."/>
            <person name="Boyle W.K."/>
            <person name="Valenzuela J.G."/>
            <person name="Oliveira F."/>
            <person name="Lopez J.E."/>
        </authorList>
    </citation>
    <scope>NUCLEOTIDE SEQUENCE</scope>
    <source>
        <strain evidence="9">Kansas strain/isolate</strain>
        <tissue evidence="9">Salivary glands</tissue>
    </source>
</reference>
<accession>A0A2R5LAT4</accession>
<dbReference type="Pfam" id="PF00400">
    <property type="entry name" value="WD40"/>
    <property type="match status" value="1"/>
</dbReference>
<keyword evidence="2" id="KW-0963">Cytoplasm</keyword>
<dbReference type="AlphaFoldDB" id="A0A2R5LAT4"/>
<comment type="subcellular location">
    <subcellularLocation>
        <location evidence="1">Cytoplasm</location>
    </subcellularLocation>
</comment>
<dbReference type="SUPFAM" id="SSF50978">
    <property type="entry name" value="WD40 repeat-like"/>
    <property type="match status" value="3"/>
</dbReference>
<evidence type="ECO:0000256" key="4">
    <source>
        <dbReference type="ARBA" id="ARBA00022694"/>
    </source>
</evidence>
<dbReference type="InterPro" id="IPR001680">
    <property type="entry name" value="WD40_rpt"/>
</dbReference>
<keyword evidence="3 8" id="KW-0853">WD repeat</keyword>
<evidence type="ECO:0000256" key="6">
    <source>
        <dbReference type="ARBA" id="ARBA00038255"/>
    </source>
</evidence>
<dbReference type="GO" id="GO:0030488">
    <property type="term" value="P:tRNA methylation"/>
    <property type="evidence" value="ECO:0007669"/>
    <property type="project" value="TreeGrafter"/>
</dbReference>
<evidence type="ECO:0000256" key="8">
    <source>
        <dbReference type="PROSITE-ProRule" id="PRU00221"/>
    </source>
</evidence>
<dbReference type="SMART" id="SM00320">
    <property type="entry name" value="WD40"/>
    <property type="match status" value="13"/>
</dbReference>
<evidence type="ECO:0000256" key="5">
    <source>
        <dbReference type="ARBA" id="ARBA00022737"/>
    </source>
</evidence>
<name>A0A2R5LAT4_9ACAR</name>
<dbReference type="PROSITE" id="PS50082">
    <property type="entry name" value="WD_REPEATS_2"/>
    <property type="match status" value="1"/>
</dbReference>
<organism evidence="9">
    <name type="scientific">Ornithodoros turicata</name>
    <dbReference type="NCBI Taxonomy" id="34597"/>
    <lineage>
        <taxon>Eukaryota</taxon>
        <taxon>Metazoa</taxon>
        <taxon>Ecdysozoa</taxon>
        <taxon>Arthropoda</taxon>
        <taxon>Chelicerata</taxon>
        <taxon>Arachnida</taxon>
        <taxon>Acari</taxon>
        <taxon>Parasitiformes</taxon>
        <taxon>Ixodida</taxon>
        <taxon>Ixodoidea</taxon>
        <taxon>Argasidae</taxon>
        <taxon>Ornithodorinae</taxon>
        <taxon>Ornithodoros</taxon>
    </lineage>
</organism>
<keyword evidence="5" id="KW-0677">Repeat</keyword>
<feature type="repeat" description="WD" evidence="8">
    <location>
        <begin position="182"/>
        <end position="214"/>
    </location>
</feature>
<evidence type="ECO:0000256" key="7">
    <source>
        <dbReference type="ARBA" id="ARBA00040154"/>
    </source>
</evidence>
<comment type="similarity">
    <text evidence="6">Belongs to the WD repeat WDR6 family.</text>
</comment>